<accession>J3LYQ4</accession>
<dbReference type="EnsemblPlants" id="OB04G22790.1">
    <property type="protein sequence ID" value="OB04G22790.1"/>
    <property type="gene ID" value="OB04G22790"/>
</dbReference>
<feature type="compositionally biased region" description="Polar residues" evidence="1">
    <location>
        <begin position="413"/>
        <end position="431"/>
    </location>
</feature>
<dbReference type="GO" id="GO:0009786">
    <property type="term" value="P:regulation of asymmetric cell division"/>
    <property type="evidence" value="ECO:0007669"/>
    <property type="project" value="InterPro"/>
</dbReference>
<feature type="region of interest" description="Disordered" evidence="1">
    <location>
        <begin position="346"/>
        <end position="516"/>
    </location>
</feature>
<feature type="compositionally biased region" description="Polar residues" evidence="1">
    <location>
        <begin position="353"/>
        <end position="364"/>
    </location>
</feature>
<dbReference type="InterPro" id="IPR040378">
    <property type="entry name" value="BASL"/>
</dbReference>
<proteinExistence type="predicted"/>
<dbReference type="OMA" id="DSAKMTM"/>
<reference evidence="2" key="1">
    <citation type="journal article" date="2013" name="Nat. Commun.">
        <title>Whole-genome sequencing of Oryza brachyantha reveals mechanisms underlying Oryza genome evolution.</title>
        <authorList>
            <person name="Chen J."/>
            <person name="Huang Q."/>
            <person name="Gao D."/>
            <person name="Wang J."/>
            <person name="Lang Y."/>
            <person name="Liu T."/>
            <person name="Li B."/>
            <person name="Bai Z."/>
            <person name="Luis Goicoechea J."/>
            <person name="Liang C."/>
            <person name="Chen C."/>
            <person name="Zhang W."/>
            <person name="Sun S."/>
            <person name="Liao Y."/>
            <person name="Zhang X."/>
            <person name="Yang L."/>
            <person name="Song C."/>
            <person name="Wang M."/>
            <person name="Shi J."/>
            <person name="Liu G."/>
            <person name="Liu J."/>
            <person name="Zhou H."/>
            <person name="Zhou W."/>
            <person name="Yu Q."/>
            <person name="An N."/>
            <person name="Chen Y."/>
            <person name="Cai Q."/>
            <person name="Wang B."/>
            <person name="Liu B."/>
            <person name="Min J."/>
            <person name="Huang Y."/>
            <person name="Wu H."/>
            <person name="Li Z."/>
            <person name="Zhang Y."/>
            <person name="Yin Y."/>
            <person name="Song W."/>
            <person name="Jiang J."/>
            <person name="Jackson S.A."/>
            <person name="Wing R.A."/>
            <person name="Wang J."/>
            <person name="Chen M."/>
        </authorList>
    </citation>
    <scope>NUCLEOTIDE SEQUENCE [LARGE SCALE GENOMIC DNA]</scope>
    <source>
        <strain evidence="2">cv. IRGC 101232</strain>
    </source>
</reference>
<evidence type="ECO:0000313" key="3">
    <source>
        <dbReference type="Proteomes" id="UP000006038"/>
    </source>
</evidence>
<name>J3LYQ4_ORYBR</name>
<gene>
    <name evidence="2" type="primary">LOC102716401</name>
</gene>
<dbReference type="KEGG" id="obr:102716401"/>
<dbReference type="GeneID" id="102716401"/>
<organism evidence="2">
    <name type="scientific">Oryza brachyantha</name>
    <name type="common">malo sina</name>
    <dbReference type="NCBI Taxonomy" id="4533"/>
    <lineage>
        <taxon>Eukaryota</taxon>
        <taxon>Viridiplantae</taxon>
        <taxon>Streptophyta</taxon>
        <taxon>Embryophyta</taxon>
        <taxon>Tracheophyta</taxon>
        <taxon>Spermatophyta</taxon>
        <taxon>Magnoliopsida</taxon>
        <taxon>Liliopsida</taxon>
        <taxon>Poales</taxon>
        <taxon>Poaceae</taxon>
        <taxon>BOP clade</taxon>
        <taxon>Oryzoideae</taxon>
        <taxon>Oryzeae</taxon>
        <taxon>Oryzinae</taxon>
        <taxon>Oryza</taxon>
    </lineage>
</organism>
<dbReference type="PANTHER" id="PTHR33914:SF13">
    <property type="entry name" value="OS04G0467100 PROTEIN"/>
    <property type="match status" value="1"/>
</dbReference>
<dbReference type="PANTHER" id="PTHR33914">
    <property type="entry name" value="18S PRE-RIBOSOMAL ASSEMBLY PROTEIN GAR2-LIKE PROTEIN"/>
    <property type="match status" value="1"/>
</dbReference>
<evidence type="ECO:0000313" key="2">
    <source>
        <dbReference type="EnsemblPlants" id="OB04G22790.1"/>
    </source>
</evidence>
<dbReference type="eggNOG" id="ENOG502QWDI">
    <property type="taxonomic scope" value="Eukaryota"/>
</dbReference>
<dbReference type="Gramene" id="OB04G22790.1">
    <property type="protein sequence ID" value="OB04G22790.1"/>
    <property type="gene ID" value="OB04G22790"/>
</dbReference>
<dbReference type="HOGENOM" id="CLU_035282_0_0_1"/>
<dbReference type="OrthoDB" id="1911032at2759"/>
<feature type="compositionally biased region" description="Polar residues" evidence="1">
    <location>
        <begin position="507"/>
        <end position="516"/>
    </location>
</feature>
<reference evidence="2" key="2">
    <citation type="submission" date="2013-04" db="UniProtKB">
        <authorList>
            <consortium name="EnsemblPlants"/>
        </authorList>
    </citation>
    <scope>IDENTIFICATION</scope>
</reference>
<evidence type="ECO:0000256" key="1">
    <source>
        <dbReference type="SAM" id="MobiDB-lite"/>
    </source>
</evidence>
<feature type="compositionally biased region" description="Polar residues" evidence="1">
    <location>
        <begin position="440"/>
        <end position="454"/>
    </location>
</feature>
<sequence length="624" mass="68327">MQIMKIDDGRPYHNNVFHKHVSNGGPKIDGEIERETKQHIFPDTMVQQTNPSEYSAGQQNGDKVVHIRPEDVSYDKDVVEINLPDIMVSSNYGVQFVKDVCIDEGVLADQKVTAEKLSPNLDSSMGDTNGVLMKETAEEREKSVNDLKSQIIVLPEACGTDGDTVEQYSSNKLHDLEGNNTIDEFNVVNVEKSRAKQVVSNEGAEYGQEMCASFFENGENHEPILDGEANNQVSSNNCHESGASVASVTTNPNGLPVESIDDGFSEVVTEDDVAGMALNKIGINQNNHYNPFIAYGSLEDTWEPKYSLPPVVDDASILPCPVEKTDSFSDILNGALRGFNFLETGESNREDSTLNSVEENSSSMDVEASEENNDQRESPVENTESLSNPVDRALSSTETDEARNEDSRLDCTEASSSRSDVQPSGHSNDQVDNLVDGIRTNATHGTGSVTSHGNTDPGDAKSDNHPKCKVDNVQDVHDFNPREEGDVIDISEDSKDSKSSTQTQSVAQQNEPDSAKVTMQTESIAPQNEHESAKVTARNVIRNPFESSFSGPSITSGPLTPSGHIPYSGNISLRSDSSTTSTRSFAFPVLQTEWNSSPVKMAKADRRRLRRDRGWGYRILCCKF</sequence>
<feature type="compositionally biased region" description="Basic and acidic residues" evidence="1">
    <location>
        <begin position="400"/>
        <end position="411"/>
    </location>
</feature>
<dbReference type="AlphaFoldDB" id="J3LYQ4"/>
<protein>
    <submittedName>
        <fullName evidence="2">Uncharacterized protein</fullName>
    </submittedName>
</protein>
<keyword evidence="3" id="KW-1185">Reference proteome</keyword>
<dbReference type="RefSeq" id="XP_006652391.1">
    <property type="nucleotide sequence ID" value="XM_006652328.3"/>
</dbReference>
<feature type="compositionally biased region" description="Basic and acidic residues" evidence="1">
    <location>
        <begin position="458"/>
        <end position="485"/>
    </location>
</feature>
<dbReference type="Proteomes" id="UP000006038">
    <property type="component" value="Chromosome 4"/>
</dbReference>